<reference evidence="3" key="1">
    <citation type="journal article" date="2014" name="Int. J. Syst. Evol. Microbiol.">
        <title>Complete genome sequence of Corynebacterium casei LMG S-19264T (=DSM 44701T), isolated from a smear-ripened cheese.</title>
        <authorList>
            <consortium name="US DOE Joint Genome Institute (JGI-PGF)"/>
            <person name="Walter F."/>
            <person name="Albersmeier A."/>
            <person name="Kalinowski J."/>
            <person name="Ruckert C."/>
        </authorList>
    </citation>
    <scope>NUCLEOTIDE SEQUENCE</scope>
    <source>
        <strain evidence="3">CGMCC 1.15082</strain>
    </source>
</reference>
<dbReference type="Pfam" id="PF02738">
    <property type="entry name" value="MoCoBD_1"/>
    <property type="match status" value="1"/>
</dbReference>
<feature type="domain" description="Aldehyde oxidase/xanthine dehydrogenase a/b hammerhead" evidence="2">
    <location>
        <begin position="19"/>
        <end position="111"/>
    </location>
</feature>
<feature type="region of interest" description="Disordered" evidence="1">
    <location>
        <begin position="396"/>
        <end position="439"/>
    </location>
</feature>
<dbReference type="Pfam" id="PF01315">
    <property type="entry name" value="Ald_Xan_dh_C"/>
    <property type="match status" value="1"/>
</dbReference>
<dbReference type="InterPro" id="IPR036856">
    <property type="entry name" value="Ald_Oxase/Xan_DH_a/b_sf"/>
</dbReference>
<proteinExistence type="predicted"/>
<evidence type="ECO:0000259" key="2">
    <source>
        <dbReference type="SMART" id="SM01008"/>
    </source>
</evidence>
<dbReference type="PANTHER" id="PTHR47495:SF1">
    <property type="entry name" value="BLL3820 PROTEIN"/>
    <property type="match status" value="1"/>
</dbReference>
<sequence>MPTEVFSEIARVDARDKVLGRAQYGADMKLRGMLYAMLVPATIAKGRVTKVDATPATKIAGVVRVLSIGDFPTLRPEIAFFGQPIALVVAQTVEAAIEGAEAITAIYEKAPFIPLMDSPGAQRIPDEGFNAGDVDAAFRNAATIVEGAYETSTQHHNAMELFGTVADWSEKKLTIYEGCQNVDAVKAALAKAFNLSPERVVVKSEYVGGGFGQKSSPKMQTALVAEAARLTRRSIKLVTPRGQIFHIANYRPRSLHNIRLAADAEGRLSAISYDVVQENLPEGQFRGKRHGKLHSRDAQGRRGPARKIRGACRAQSPCRQSAPAARAPETPLYRGHRFGTRARPGRLRPCRFPAGRARGGRAGIFRLHLHELYRAVRGDPYLAAYAPHPHAVRGQHCRYRPGGKPEDGEEPDVWRRGLGFQHGASGRDRNRPALRRLPQ</sequence>
<dbReference type="SMART" id="SM01008">
    <property type="entry name" value="Ald_Xan_dh_C"/>
    <property type="match status" value="1"/>
</dbReference>
<accession>A0A916S7H3</accession>
<dbReference type="GO" id="GO:0016491">
    <property type="term" value="F:oxidoreductase activity"/>
    <property type="evidence" value="ECO:0007669"/>
    <property type="project" value="InterPro"/>
</dbReference>
<dbReference type="InterPro" id="IPR008274">
    <property type="entry name" value="AldOxase/xan_DH_MoCoBD1"/>
</dbReference>
<organism evidence="3 4">
    <name type="scientific">Brucella endophytica</name>
    <dbReference type="NCBI Taxonomy" id="1963359"/>
    <lineage>
        <taxon>Bacteria</taxon>
        <taxon>Pseudomonadati</taxon>
        <taxon>Pseudomonadota</taxon>
        <taxon>Alphaproteobacteria</taxon>
        <taxon>Hyphomicrobiales</taxon>
        <taxon>Brucellaceae</taxon>
        <taxon>Brucella/Ochrobactrum group</taxon>
        <taxon>Brucella</taxon>
    </lineage>
</organism>
<dbReference type="PANTHER" id="PTHR47495">
    <property type="entry name" value="ALDEHYDE DEHYDROGENASE"/>
    <property type="match status" value="1"/>
</dbReference>
<evidence type="ECO:0000313" key="3">
    <source>
        <dbReference type="EMBL" id="GGA88120.1"/>
    </source>
</evidence>
<dbReference type="Gene3D" id="3.30.365.10">
    <property type="entry name" value="Aldehyde oxidase/xanthine dehydrogenase, molybdopterin binding domain"/>
    <property type="match status" value="2"/>
</dbReference>
<dbReference type="AlphaFoldDB" id="A0A916S7H3"/>
<comment type="caution">
    <text evidence="3">The sequence shown here is derived from an EMBL/GenBank/DDBJ whole genome shotgun (WGS) entry which is preliminary data.</text>
</comment>
<protein>
    <recommendedName>
        <fullName evidence="2">Aldehyde oxidase/xanthine dehydrogenase a/b hammerhead domain-containing protein</fullName>
    </recommendedName>
</protein>
<dbReference type="InterPro" id="IPR052516">
    <property type="entry name" value="N-heterocyclic_Hydroxylase"/>
</dbReference>
<reference evidence="3" key="2">
    <citation type="submission" date="2020-09" db="EMBL/GenBank/DDBJ databases">
        <authorList>
            <person name="Sun Q."/>
            <person name="Zhou Y."/>
        </authorList>
    </citation>
    <scope>NUCLEOTIDE SEQUENCE</scope>
    <source>
        <strain evidence="3">CGMCC 1.15082</strain>
    </source>
</reference>
<dbReference type="InterPro" id="IPR000674">
    <property type="entry name" value="Ald_Oxase/Xan_DH_a/b"/>
</dbReference>
<dbReference type="EMBL" id="BMHH01000004">
    <property type="protein sequence ID" value="GGA88120.1"/>
    <property type="molecule type" value="Genomic_DNA"/>
</dbReference>
<dbReference type="InterPro" id="IPR037165">
    <property type="entry name" value="AldOxase/xan_DH_Mopterin-bd_sf"/>
</dbReference>
<dbReference type="SUPFAM" id="SSF56003">
    <property type="entry name" value="Molybdenum cofactor-binding domain"/>
    <property type="match status" value="1"/>
</dbReference>
<dbReference type="SUPFAM" id="SSF54665">
    <property type="entry name" value="CO dehydrogenase molybdoprotein N-domain-like"/>
    <property type="match status" value="1"/>
</dbReference>
<dbReference type="Gene3D" id="3.90.1170.50">
    <property type="entry name" value="Aldehyde oxidase/xanthine dehydrogenase, a/b hammerhead"/>
    <property type="match status" value="1"/>
</dbReference>
<dbReference type="Proteomes" id="UP000646478">
    <property type="component" value="Unassembled WGS sequence"/>
</dbReference>
<keyword evidence="4" id="KW-1185">Reference proteome</keyword>
<evidence type="ECO:0000256" key="1">
    <source>
        <dbReference type="SAM" id="MobiDB-lite"/>
    </source>
</evidence>
<name>A0A916S7H3_9HYPH</name>
<gene>
    <name evidence="3" type="ORF">GCM10011491_14850</name>
</gene>
<feature type="region of interest" description="Disordered" evidence="1">
    <location>
        <begin position="285"/>
        <end position="307"/>
    </location>
</feature>
<evidence type="ECO:0000313" key="4">
    <source>
        <dbReference type="Proteomes" id="UP000646478"/>
    </source>
</evidence>